<dbReference type="OrthoDB" id="1432662at2"/>
<dbReference type="Pfam" id="PF16242">
    <property type="entry name" value="Pyrid_ox_like"/>
    <property type="match status" value="1"/>
</dbReference>
<organism evidence="2 3">
    <name type="scientific">Flavihumibacter petaseus NBRC 106054</name>
    <dbReference type="NCBI Taxonomy" id="1220578"/>
    <lineage>
        <taxon>Bacteria</taxon>
        <taxon>Pseudomonadati</taxon>
        <taxon>Bacteroidota</taxon>
        <taxon>Chitinophagia</taxon>
        <taxon>Chitinophagales</taxon>
        <taxon>Chitinophagaceae</taxon>
        <taxon>Flavihumibacter</taxon>
    </lineage>
</organism>
<gene>
    <name evidence="2" type="ORF">FPE01S_02_01660</name>
</gene>
<dbReference type="PANTHER" id="PTHR34818:SF1">
    <property type="entry name" value="PROTEIN BLI-3"/>
    <property type="match status" value="1"/>
</dbReference>
<dbReference type="Proteomes" id="UP000033121">
    <property type="component" value="Unassembled WGS sequence"/>
</dbReference>
<proteinExistence type="predicted"/>
<dbReference type="PANTHER" id="PTHR34818">
    <property type="entry name" value="PROTEIN BLI-3"/>
    <property type="match status" value="1"/>
</dbReference>
<protein>
    <recommendedName>
        <fullName evidence="1">General stress protein FMN-binding split barrel domain-containing protein</fullName>
    </recommendedName>
</protein>
<dbReference type="InterPro" id="IPR012349">
    <property type="entry name" value="Split_barrel_FMN-bd"/>
</dbReference>
<dbReference type="SUPFAM" id="SSF50475">
    <property type="entry name" value="FMN-binding split barrel"/>
    <property type="match status" value="1"/>
</dbReference>
<name>A0A0E9N0A9_9BACT</name>
<accession>A0A0E9N0A9</accession>
<evidence type="ECO:0000259" key="1">
    <source>
        <dbReference type="Pfam" id="PF16242"/>
    </source>
</evidence>
<evidence type="ECO:0000313" key="3">
    <source>
        <dbReference type="Proteomes" id="UP000033121"/>
    </source>
</evidence>
<keyword evidence="3" id="KW-1185">Reference proteome</keyword>
<dbReference type="Gene3D" id="2.30.110.10">
    <property type="entry name" value="Electron Transport, Fmn-binding Protein, Chain A"/>
    <property type="match status" value="1"/>
</dbReference>
<dbReference type="AlphaFoldDB" id="A0A0E9N0A9"/>
<dbReference type="STRING" id="1220578.FPE01S_02_01660"/>
<dbReference type="InterPro" id="IPR038725">
    <property type="entry name" value="YdaG_split_barrel_FMN-bd"/>
</dbReference>
<reference evidence="2 3" key="1">
    <citation type="submission" date="2015-04" db="EMBL/GenBank/DDBJ databases">
        <title>Whole genome shotgun sequence of Flavihumibacter petaseus NBRC 106054.</title>
        <authorList>
            <person name="Miyazawa S."/>
            <person name="Hosoyama A."/>
            <person name="Hashimoto M."/>
            <person name="Noguchi M."/>
            <person name="Tsuchikane K."/>
            <person name="Ohji S."/>
            <person name="Yamazoe A."/>
            <person name="Ichikawa N."/>
            <person name="Kimura A."/>
            <person name="Fujita N."/>
        </authorList>
    </citation>
    <scope>NUCLEOTIDE SEQUENCE [LARGE SCALE GENOMIC DNA]</scope>
    <source>
        <strain evidence="2 3">NBRC 106054</strain>
    </source>
</reference>
<sequence>MDSINQQQPERNHEDLQGNAAGEKIKELVEKADSCFFCTQVRNSQAFSTRPMAVQQVDDNGDCWFLSAADSHKNAQIAQDPQVQLLFQASKHSGFVTLYGTAEISRDKQKIGELWHGIFKTWFTEGENDPRITVIRFRPTEGYYWDTKHGMVVAFAKQVAGALTGQTLDDSVEGKLLP</sequence>
<evidence type="ECO:0000313" key="2">
    <source>
        <dbReference type="EMBL" id="GAO43061.1"/>
    </source>
</evidence>
<dbReference type="RefSeq" id="WP_046369002.1">
    <property type="nucleotide sequence ID" value="NZ_BBWV01000002.1"/>
</dbReference>
<dbReference type="InterPro" id="IPR052917">
    <property type="entry name" value="Stress-Dev_Protein"/>
</dbReference>
<dbReference type="EMBL" id="BBWV01000002">
    <property type="protein sequence ID" value="GAO43061.1"/>
    <property type="molecule type" value="Genomic_DNA"/>
</dbReference>
<comment type="caution">
    <text evidence="2">The sequence shown here is derived from an EMBL/GenBank/DDBJ whole genome shotgun (WGS) entry which is preliminary data.</text>
</comment>
<feature type="domain" description="General stress protein FMN-binding split barrel" evidence="1">
    <location>
        <begin position="23"/>
        <end position="169"/>
    </location>
</feature>